<evidence type="ECO:0000313" key="2">
    <source>
        <dbReference type="Proteomes" id="UP001201163"/>
    </source>
</evidence>
<organism evidence="1 2">
    <name type="scientific">Lactarius akahatsu</name>
    <dbReference type="NCBI Taxonomy" id="416441"/>
    <lineage>
        <taxon>Eukaryota</taxon>
        <taxon>Fungi</taxon>
        <taxon>Dikarya</taxon>
        <taxon>Basidiomycota</taxon>
        <taxon>Agaricomycotina</taxon>
        <taxon>Agaricomycetes</taxon>
        <taxon>Russulales</taxon>
        <taxon>Russulaceae</taxon>
        <taxon>Lactarius</taxon>
    </lineage>
</organism>
<gene>
    <name evidence="1" type="ORF">EDB92DRAFT_568786</name>
</gene>
<name>A0AAD4LHI5_9AGAM</name>
<comment type="caution">
    <text evidence="1">The sequence shown here is derived from an EMBL/GenBank/DDBJ whole genome shotgun (WGS) entry which is preliminary data.</text>
</comment>
<reference evidence="1" key="1">
    <citation type="submission" date="2022-01" db="EMBL/GenBank/DDBJ databases">
        <title>Comparative genomics reveals a dynamic genome evolution in the ectomycorrhizal milk-cap (Lactarius) mushrooms.</title>
        <authorList>
            <consortium name="DOE Joint Genome Institute"/>
            <person name="Lebreton A."/>
            <person name="Tang N."/>
            <person name="Kuo A."/>
            <person name="LaButti K."/>
            <person name="Drula E."/>
            <person name="Barry K."/>
            <person name="Clum A."/>
            <person name="Lipzen A."/>
            <person name="Mousain D."/>
            <person name="Ng V."/>
            <person name="Wang R."/>
            <person name="Wang X."/>
            <person name="Dai Y."/>
            <person name="Henrissat B."/>
            <person name="Grigoriev I.V."/>
            <person name="Guerin-Laguette A."/>
            <person name="Yu F."/>
            <person name="Martin F.M."/>
        </authorList>
    </citation>
    <scope>NUCLEOTIDE SEQUENCE</scope>
    <source>
        <strain evidence="1">QP</strain>
    </source>
</reference>
<dbReference type="EMBL" id="JAKELL010000022">
    <property type="protein sequence ID" value="KAH8992440.1"/>
    <property type="molecule type" value="Genomic_DNA"/>
</dbReference>
<proteinExistence type="predicted"/>
<sequence length="249" mass="28170">MAHFLRIAKSGSYWRWAELVAYNITIKWQDAATFFGVKTLPPPAVARELLTKSTADEMKNVVNYKLLRYMDLAMEPVRTGSAEESAVDDFAVHLLTLLDYAPRPKMASTRTDIPLKICGEIRHAKTDVCIVDSNNILLLIQEDKRHKEMKDPSPQLIPEAVATFQANDRMRKTRSRACIIPDFPTFYKIPITSQLADSVANGHYPTEPTVVHAHIPDIPRPAPCLSEGMRPLDNRRVILSCYTKHSRNS</sequence>
<evidence type="ECO:0000313" key="1">
    <source>
        <dbReference type="EMBL" id="KAH8992440.1"/>
    </source>
</evidence>
<protein>
    <submittedName>
        <fullName evidence="1">Uncharacterized protein</fullName>
    </submittedName>
</protein>
<keyword evidence="2" id="KW-1185">Reference proteome</keyword>
<dbReference type="Proteomes" id="UP001201163">
    <property type="component" value="Unassembled WGS sequence"/>
</dbReference>
<dbReference type="AlphaFoldDB" id="A0AAD4LHI5"/>
<accession>A0AAD4LHI5</accession>